<evidence type="ECO:0000313" key="2">
    <source>
        <dbReference type="EMBL" id="KAF6004826.1"/>
    </source>
</evidence>
<dbReference type="OrthoDB" id="144at2759"/>
<accession>A0A7J7INY0</accession>
<dbReference type="InterPro" id="IPR029044">
    <property type="entry name" value="Nucleotide-diphossugar_trans"/>
</dbReference>
<gene>
    <name evidence="2" type="ORF">F1559_002555</name>
</gene>
<evidence type="ECO:0000259" key="1">
    <source>
        <dbReference type="Pfam" id="PF12804"/>
    </source>
</evidence>
<feature type="domain" description="MobA-like NTP transferase" evidence="1">
    <location>
        <begin position="15"/>
        <end position="150"/>
    </location>
</feature>
<reference evidence="2 3" key="1">
    <citation type="journal article" date="2020" name="J. Phycol.">
        <title>Comparative genome analysis reveals Cyanidiococcus gen. nov., a new extremophilic red algal genus sister to Cyanidioschyzon (Cyanidioschyzonaceae, Rhodophyta).</title>
        <authorList>
            <person name="Liu S.-L."/>
            <person name="Chiang Y.-R."/>
            <person name="Yoon H.S."/>
            <person name="Fu H.-Y."/>
        </authorList>
    </citation>
    <scope>NUCLEOTIDE SEQUENCE [LARGE SCALE GENOMIC DNA]</scope>
    <source>
        <strain evidence="2 3">THAL066</strain>
    </source>
</reference>
<dbReference type="InterPro" id="IPR025877">
    <property type="entry name" value="MobA-like_NTP_Trfase"/>
</dbReference>
<evidence type="ECO:0000313" key="3">
    <source>
        <dbReference type="Proteomes" id="UP000530660"/>
    </source>
</evidence>
<dbReference type="AlphaFoldDB" id="A0A7J7INY0"/>
<comment type="caution">
    <text evidence="2">The sequence shown here is derived from an EMBL/GenBank/DDBJ whole genome shotgun (WGS) entry which is preliminary data.</text>
</comment>
<dbReference type="SUPFAM" id="SSF53448">
    <property type="entry name" value="Nucleotide-diphospho-sugar transferases"/>
    <property type="match status" value="1"/>
</dbReference>
<organism evidence="2 3">
    <name type="scientific">Cyanidiococcus yangmingshanensis</name>
    <dbReference type="NCBI Taxonomy" id="2690220"/>
    <lineage>
        <taxon>Eukaryota</taxon>
        <taxon>Rhodophyta</taxon>
        <taxon>Bangiophyceae</taxon>
        <taxon>Cyanidiales</taxon>
        <taxon>Cyanidiaceae</taxon>
        <taxon>Cyanidiococcus</taxon>
    </lineage>
</organism>
<dbReference type="Gene3D" id="3.90.550.10">
    <property type="entry name" value="Spore Coat Polysaccharide Biosynthesis Protein SpsA, Chain A"/>
    <property type="match status" value="1"/>
</dbReference>
<dbReference type="GO" id="GO:0016779">
    <property type="term" value="F:nucleotidyltransferase activity"/>
    <property type="evidence" value="ECO:0007669"/>
    <property type="project" value="UniProtKB-ARBA"/>
</dbReference>
<keyword evidence="3" id="KW-1185">Reference proteome</keyword>
<dbReference type="EMBL" id="VWRR01000002">
    <property type="protein sequence ID" value="KAF6004826.1"/>
    <property type="molecule type" value="Genomic_DNA"/>
</dbReference>
<dbReference type="Proteomes" id="UP000530660">
    <property type="component" value="Unassembled WGS sequence"/>
</dbReference>
<dbReference type="Pfam" id="PF12804">
    <property type="entry name" value="NTP_transf_3"/>
    <property type="match status" value="1"/>
</dbReference>
<proteinExistence type="predicted"/>
<protein>
    <recommendedName>
        <fullName evidence="1">MobA-like NTP transferase domain-containing protein</fullName>
    </recommendedName>
</protein>
<name>A0A7J7INY0_9RHOD</name>
<sequence>MTTNMHDAGKTPIEAVYLAAGLSSRFGGRIKCLQEVGRHGETLLELSVRQLCEAYSAISGLVLVVSEHTYRPIHALVGNHFYGLPVSFCFQRVPAWRKRPLGTVDALLAAREYVHGPFLVLNGDSLYGIAALSLVCNHISKERTACMPGYKLREVLPEEGQVNRAIVRTDDQCRLLEIVEQYNISFEDIRQGRYTGDELTSMNIFGFYDIGIFDRAEERFRTFLSEMEAMRDAQQPQVAKRNGAADNETYANKEYILSTMLNELLQEEQIELSVLSCNSIRTPLELTNPGDFAFVKSHLDLVGL</sequence>